<feature type="domain" description="RING-type" evidence="6">
    <location>
        <begin position="300"/>
        <end position="342"/>
    </location>
</feature>
<keyword evidence="8" id="KW-1185">Reference proteome</keyword>
<dbReference type="Pfam" id="PF13639">
    <property type="entry name" value="zf-RING_2"/>
    <property type="match status" value="1"/>
</dbReference>
<evidence type="ECO:0000256" key="2">
    <source>
        <dbReference type="ARBA" id="ARBA00022771"/>
    </source>
</evidence>
<keyword evidence="5" id="KW-0175">Coiled coil</keyword>
<dbReference type="InterPro" id="IPR001841">
    <property type="entry name" value="Znf_RING"/>
</dbReference>
<dbReference type="AlphaFoldDB" id="A0A8J5CF61"/>
<gene>
    <name evidence="7" type="ORF">ZIOFF_067177</name>
</gene>
<comment type="caution">
    <text evidence="7">The sequence shown here is derived from an EMBL/GenBank/DDBJ whole genome shotgun (WGS) entry which is preliminary data.</text>
</comment>
<dbReference type="GO" id="GO:0008270">
    <property type="term" value="F:zinc ion binding"/>
    <property type="evidence" value="ECO:0007669"/>
    <property type="project" value="UniProtKB-KW"/>
</dbReference>
<organism evidence="7 8">
    <name type="scientific">Zingiber officinale</name>
    <name type="common">Ginger</name>
    <name type="synonym">Amomum zingiber</name>
    <dbReference type="NCBI Taxonomy" id="94328"/>
    <lineage>
        <taxon>Eukaryota</taxon>
        <taxon>Viridiplantae</taxon>
        <taxon>Streptophyta</taxon>
        <taxon>Embryophyta</taxon>
        <taxon>Tracheophyta</taxon>
        <taxon>Spermatophyta</taxon>
        <taxon>Magnoliopsida</taxon>
        <taxon>Liliopsida</taxon>
        <taxon>Zingiberales</taxon>
        <taxon>Zingiberaceae</taxon>
        <taxon>Zingiber</taxon>
    </lineage>
</organism>
<dbReference type="PROSITE" id="PS50089">
    <property type="entry name" value="ZF_RING_2"/>
    <property type="match status" value="1"/>
</dbReference>
<dbReference type="InterPro" id="IPR044249">
    <property type="entry name" value="XERICO-like"/>
</dbReference>
<dbReference type="CDD" id="cd16448">
    <property type="entry name" value="RING-H2"/>
    <property type="match status" value="1"/>
</dbReference>
<evidence type="ECO:0000256" key="5">
    <source>
        <dbReference type="SAM" id="Coils"/>
    </source>
</evidence>
<sequence length="480" mass="54164">MAKLPPLACKRHHLPTPCSPHLSFPVTIVITPTIGAASAAFSSSLEVNLFLVHTVVEWPLSLSNLLLMRICLPLFSFVGRCPLSLYSHQHWRLQLATTLVGLCPLFLSFTDPTFQAFKSSSFRATVLLDQISSSRVIDPVARTLRTSPLGPDIQLLSGTWIDVQKRTVFLDNHRCDISLFRAKKALSPWANTDLNIGMEDRSEWDRSRFLRPPYDMGISSLPNPSESVLTLFLFNVALAVSILKEFLRSALHFLRLSSPPPAELDGGGGAAEPGLAERFRKRCRPFRFGSALERRRAADCRVCLGRFEPESVVNRLACGHLFHMACLETWFEYHHATCPLCRAHSEMEHKGPHSCLLSLVKQHKRMEGRIAELERQQTWLVMSQGLAEEVLQEADKAKEELLRAQHERAIQEVKLATLEAQQLQLQSDLCIEALTKERLGLKLSKEKDKETKLAFEMETGKTKLAKLTEYQAGVESYWEN</sequence>
<dbReference type="SMART" id="SM00744">
    <property type="entry name" value="RINGv"/>
    <property type="match status" value="1"/>
</dbReference>
<accession>A0A8J5CF61</accession>
<feature type="coiled-coil region" evidence="5">
    <location>
        <begin position="356"/>
        <end position="426"/>
    </location>
</feature>
<proteinExistence type="predicted"/>
<keyword evidence="2 4" id="KW-0863">Zinc-finger</keyword>
<dbReference type="Proteomes" id="UP000734854">
    <property type="component" value="Unassembled WGS sequence"/>
</dbReference>
<evidence type="ECO:0000313" key="7">
    <source>
        <dbReference type="EMBL" id="KAG6473264.1"/>
    </source>
</evidence>
<name>A0A8J5CF61_ZINOF</name>
<dbReference type="SMART" id="SM00184">
    <property type="entry name" value="RING"/>
    <property type="match status" value="1"/>
</dbReference>
<dbReference type="InterPro" id="IPR013083">
    <property type="entry name" value="Znf_RING/FYVE/PHD"/>
</dbReference>
<dbReference type="Gene3D" id="3.30.40.10">
    <property type="entry name" value="Zinc/RING finger domain, C3HC4 (zinc finger)"/>
    <property type="match status" value="1"/>
</dbReference>
<protein>
    <recommendedName>
        <fullName evidence="6">RING-type domain-containing protein</fullName>
    </recommendedName>
</protein>
<dbReference type="PANTHER" id="PTHR47258:SF1">
    <property type="entry name" value="E3 UBIQUITIN-PROTEIN LIGASE XERICO-RELATED"/>
    <property type="match status" value="1"/>
</dbReference>
<evidence type="ECO:0000256" key="4">
    <source>
        <dbReference type="PROSITE-ProRule" id="PRU00175"/>
    </source>
</evidence>
<keyword evidence="3" id="KW-0862">Zinc</keyword>
<evidence type="ECO:0000313" key="8">
    <source>
        <dbReference type="Proteomes" id="UP000734854"/>
    </source>
</evidence>
<evidence type="ECO:0000259" key="6">
    <source>
        <dbReference type="PROSITE" id="PS50089"/>
    </source>
</evidence>
<evidence type="ECO:0000256" key="3">
    <source>
        <dbReference type="ARBA" id="ARBA00022833"/>
    </source>
</evidence>
<dbReference type="PANTHER" id="PTHR47258">
    <property type="match status" value="1"/>
</dbReference>
<dbReference type="EMBL" id="JACMSC010000019">
    <property type="protein sequence ID" value="KAG6473264.1"/>
    <property type="molecule type" value="Genomic_DNA"/>
</dbReference>
<reference evidence="7 8" key="1">
    <citation type="submission" date="2020-08" db="EMBL/GenBank/DDBJ databases">
        <title>Plant Genome Project.</title>
        <authorList>
            <person name="Zhang R.-G."/>
        </authorList>
    </citation>
    <scope>NUCLEOTIDE SEQUENCE [LARGE SCALE GENOMIC DNA]</scope>
    <source>
        <tissue evidence="7">Rhizome</tissue>
    </source>
</reference>
<dbReference type="SUPFAM" id="SSF57850">
    <property type="entry name" value="RING/U-box"/>
    <property type="match status" value="1"/>
</dbReference>
<dbReference type="InterPro" id="IPR011016">
    <property type="entry name" value="Znf_RING-CH"/>
</dbReference>
<keyword evidence="1" id="KW-0479">Metal-binding</keyword>
<evidence type="ECO:0000256" key="1">
    <source>
        <dbReference type="ARBA" id="ARBA00022723"/>
    </source>
</evidence>